<dbReference type="InterPro" id="IPR010918">
    <property type="entry name" value="PurM-like_C_dom"/>
</dbReference>
<feature type="domain" description="PurM-like N-terminal" evidence="6">
    <location>
        <begin position="25"/>
        <end position="130"/>
    </location>
</feature>
<organism evidence="8 9">
    <name type="scientific">candidate division TA06 bacterium</name>
    <dbReference type="NCBI Taxonomy" id="2250710"/>
    <lineage>
        <taxon>Bacteria</taxon>
        <taxon>Bacteria division TA06</taxon>
    </lineage>
</organism>
<evidence type="ECO:0000259" key="6">
    <source>
        <dbReference type="Pfam" id="PF00586"/>
    </source>
</evidence>
<dbReference type="GO" id="GO:0005737">
    <property type="term" value="C:cytoplasm"/>
    <property type="evidence" value="ECO:0007669"/>
    <property type="project" value="TreeGrafter"/>
</dbReference>
<dbReference type="GO" id="GO:0005524">
    <property type="term" value="F:ATP binding"/>
    <property type="evidence" value="ECO:0007669"/>
    <property type="project" value="UniProtKB-KW"/>
</dbReference>
<name>A0A523UPP2_UNCT6</name>
<proteinExistence type="predicted"/>
<dbReference type="CDD" id="cd02195">
    <property type="entry name" value="SelD"/>
    <property type="match status" value="1"/>
</dbReference>
<dbReference type="GO" id="GO:0016260">
    <property type="term" value="P:selenocysteine biosynthetic process"/>
    <property type="evidence" value="ECO:0007669"/>
    <property type="project" value="TreeGrafter"/>
</dbReference>
<dbReference type="Gene3D" id="3.30.1330.10">
    <property type="entry name" value="PurM-like, N-terminal domain"/>
    <property type="match status" value="1"/>
</dbReference>
<accession>A0A523UPP2</accession>
<evidence type="ECO:0000313" key="9">
    <source>
        <dbReference type="Proteomes" id="UP000315525"/>
    </source>
</evidence>
<dbReference type="GO" id="GO:0004756">
    <property type="term" value="F:selenide, water dikinase activity"/>
    <property type="evidence" value="ECO:0007669"/>
    <property type="project" value="UniProtKB-EC"/>
</dbReference>
<sequence length="324" mass="34388">MVQVLKKITVWDHPNIVYGIDSVGDAGVYSIDKERSLIQTVDVLTPIADDPYTFGEIAAANSLSDVYAMGGKPLTVLNIVGFPTKLDIDILTRILEGGAFKVREAGAVMIGGHTIKDEEIKYGLSVSGIIETEKLVTASSARPGDVLVLTKRIGTGVISTALKRGKASKEAILAINESMRTLNRRASELMMKTEVDACTDVTGFGLMGHALVMAEQSNVGLNIFSGKVPFFEWAPGYAGKGFVPGGTRANFDFITPKVDFDSSVSETEKILLCDAQTSGGLLVAVDETKADFFLKALQSVPETAVSVIIGEVVSQHPGSISVAS</sequence>
<dbReference type="InterPro" id="IPR004536">
    <property type="entry name" value="SPS/SelD"/>
</dbReference>
<gene>
    <name evidence="8" type="primary">selD</name>
    <name evidence="8" type="ORF">E3J62_10200</name>
</gene>
<dbReference type="Proteomes" id="UP000315525">
    <property type="component" value="Unassembled WGS sequence"/>
</dbReference>
<evidence type="ECO:0000256" key="2">
    <source>
        <dbReference type="ARBA" id="ARBA00022741"/>
    </source>
</evidence>
<evidence type="ECO:0000256" key="3">
    <source>
        <dbReference type="ARBA" id="ARBA00022777"/>
    </source>
</evidence>
<keyword evidence="2" id="KW-0547">Nucleotide-binding</keyword>
<dbReference type="SUPFAM" id="SSF56042">
    <property type="entry name" value="PurM C-terminal domain-like"/>
    <property type="match status" value="1"/>
</dbReference>
<evidence type="ECO:0000256" key="5">
    <source>
        <dbReference type="ARBA" id="ARBA00023266"/>
    </source>
</evidence>
<keyword evidence="4" id="KW-0067">ATP-binding</keyword>
<keyword evidence="1 8" id="KW-0808">Transferase</keyword>
<dbReference type="PIRSF" id="PIRSF036407">
    <property type="entry name" value="Selenphspht_syn"/>
    <property type="match status" value="1"/>
</dbReference>
<dbReference type="Pfam" id="PF02769">
    <property type="entry name" value="AIRS_C"/>
    <property type="match status" value="1"/>
</dbReference>
<evidence type="ECO:0000256" key="1">
    <source>
        <dbReference type="ARBA" id="ARBA00022679"/>
    </source>
</evidence>
<dbReference type="SUPFAM" id="SSF55326">
    <property type="entry name" value="PurM N-terminal domain-like"/>
    <property type="match status" value="1"/>
</dbReference>
<evidence type="ECO:0000313" key="8">
    <source>
        <dbReference type="EMBL" id="TET44476.1"/>
    </source>
</evidence>
<dbReference type="Gene3D" id="3.90.650.10">
    <property type="entry name" value="PurM-like C-terminal domain"/>
    <property type="match status" value="1"/>
</dbReference>
<reference evidence="8 9" key="1">
    <citation type="submission" date="2019-03" db="EMBL/GenBank/DDBJ databases">
        <title>Metabolic potential of uncultured bacteria and archaea associated with petroleum seepage in deep-sea sediments.</title>
        <authorList>
            <person name="Dong X."/>
            <person name="Hubert C."/>
        </authorList>
    </citation>
    <scope>NUCLEOTIDE SEQUENCE [LARGE SCALE GENOMIC DNA]</scope>
    <source>
        <strain evidence="8">E44_bin18</strain>
    </source>
</reference>
<dbReference type="EC" id="2.7.9.3" evidence="8"/>
<evidence type="ECO:0000259" key="7">
    <source>
        <dbReference type="Pfam" id="PF02769"/>
    </source>
</evidence>
<dbReference type="InterPro" id="IPR016188">
    <property type="entry name" value="PurM-like_N"/>
</dbReference>
<feature type="domain" description="PurM-like C-terminal" evidence="7">
    <location>
        <begin position="142"/>
        <end position="319"/>
    </location>
</feature>
<dbReference type="PANTHER" id="PTHR10256">
    <property type="entry name" value="SELENIDE, WATER DIKINASE"/>
    <property type="match status" value="1"/>
</dbReference>
<dbReference type="InterPro" id="IPR036921">
    <property type="entry name" value="PurM-like_N_sf"/>
</dbReference>
<evidence type="ECO:0000256" key="4">
    <source>
        <dbReference type="ARBA" id="ARBA00022840"/>
    </source>
</evidence>
<keyword evidence="5" id="KW-0711">Selenium</keyword>
<protein>
    <submittedName>
        <fullName evidence="8">Selenide, water dikinase SelD</fullName>
        <ecNumber evidence="8">2.7.9.3</ecNumber>
    </submittedName>
</protein>
<dbReference type="AlphaFoldDB" id="A0A523UPP2"/>
<dbReference type="NCBIfam" id="TIGR00476">
    <property type="entry name" value="selD"/>
    <property type="match status" value="1"/>
</dbReference>
<dbReference type="EMBL" id="SOJN01000123">
    <property type="protein sequence ID" value="TET44476.1"/>
    <property type="molecule type" value="Genomic_DNA"/>
</dbReference>
<keyword evidence="3 8" id="KW-0418">Kinase</keyword>
<dbReference type="PANTHER" id="PTHR10256:SF0">
    <property type="entry name" value="INACTIVE SELENIDE, WATER DIKINASE-LIKE PROTEIN-RELATED"/>
    <property type="match status" value="1"/>
</dbReference>
<comment type="caution">
    <text evidence="8">The sequence shown here is derived from an EMBL/GenBank/DDBJ whole genome shotgun (WGS) entry which is preliminary data.</text>
</comment>
<dbReference type="InterPro" id="IPR036676">
    <property type="entry name" value="PurM-like_C_sf"/>
</dbReference>
<dbReference type="Pfam" id="PF00586">
    <property type="entry name" value="AIRS"/>
    <property type="match status" value="1"/>
</dbReference>